<evidence type="ECO:0000313" key="5">
    <source>
        <dbReference type="Proteomes" id="UP000886876"/>
    </source>
</evidence>
<comment type="caution">
    <text evidence="4">The sequence shown here is derived from an EMBL/GenBank/DDBJ whole genome shotgun (WGS) entry which is preliminary data.</text>
</comment>
<protein>
    <submittedName>
        <fullName evidence="4">CapA family protein</fullName>
    </submittedName>
</protein>
<dbReference type="Gene3D" id="3.60.21.10">
    <property type="match status" value="1"/>
</dbReference>
<evidence type="ECO:0000256" key="1">
    <source>
        <dbReference type="ARBA" id="ARBA00005662"/>
    </source>
</evidence>
<dbReference type="Pfam" id="PF09587">
    <property type="entry name" value="PGA_cap"/>
    <property type="match status" value="1"/>
</dbReference>
<dbReference type="SMART" id="SM00854">
    <property type="entry name" value="PGA_cap"/>
    <property type="match status" value="1"/>
</dbReference>
<proteinExistence type="inferred from homology"/>
<reference evidence="4" key="1">
    <citation type="submission" date="2020-10" db="EMBL/GenBank/DDBJ databases">
        <authorList>
            <person name="Gilroy R."/>
        </authorList>
    </citation>
    <scope>NUCLEOTIDE SEQUENCE</scope>
    <source>
        <strain evidence="4">ChiHecec3B27-6122</strain>
    </source>
</reference>
<feature type="domain" description="Capsule synthesis protein CapA" evidence="3">
    <location>
        <begin position="71"/>
        <end position="332"/>
    </location>
</feature>
<dbReference type="CDD" id="cd07381">
    <property type="entry name" value="MPP_CapA"/>
    <property type="match status" value="1"/>
</dbReference>
<dbReference type="PANTHER" id="PTHR33393">
    <property type="entry name" value="POLYGLUTAMINE SYNTHESIS ACCESSORY PROTEIN RV0574C-RELATED"/>
    <property type="match status" value="1"/>
</dbReference>
<dbReference type="Proteomes" id="UP000886876">
    <property type="component" value="Unassembled WGS sequence"/>
</dbReference>
<feature type="region of interest" description="Disordered" evidence="2">
    <location>
        <begin position="42"/>
        <end position="64"/>
    </location>
</feature>
<comment type="similarity">
    <text evidence="1">Belongs to the CapA family.</text>
</comment>
<dbReference type="InterPro" id="IPR029052">
    <property type="entry name" value="Metallo-depent_PP-like"/>
</dbReference>
<dbReference type="EMBL" id="DVJS01000248">
    <property type="protein sequence ID" value="HIS98269.1"/>
    <property type="molecule type" value="Genomic_DNA"/>
</dbReference>
<dbReference type="InterPro" id="IPR052169">
    <property type="entry name" value="CW_Biosynth-Accessory"/>
</dbReference>
<evidence type="ECO:0000259" key="3">
    <source>
        <dbReference type="SMART" id="SM00854"/>
    </source>
</evidence>
<dbReference type="AlphaFoldDB" id="A0A9D1G7W1"/>
<reference evidence="4" key="2">
    <citation type="journal article" date="2021" name="PeerJ">
        <title>Extensive microbial diversity within the chicken gut microbiome revealed by metagenomics and culture.</title>
        <authorList>
            <person name="Gilroy R."/>
            <person name="Ravi A."/>
            <person name="Getino M."/>
            <person name="Pursley I."/>
            <person name="Horton D.L."/>
            <person name="Alikhan N.F."/>
            <person name="Baker D."/>
            <person name="Gharbi K."/>
            <person name="Hall N."/>
            <person name="Watson M."/>
            <person name="Adriaenssens E.M."/>
            <person name="Foster-Nyarko E."/>
            <person name="Jarju S."/>
            <person name="Secka A."/>
            <person name="Antonio M."/>
            <person name="Oren A."/>
            <person name="Chaudhuri R.R."/>
            <person name="La Ragione R."/>
            <person name="Hildebrand F."/>
            <person name="Pallen M.J."/>
        </authorList>
    </citation>
    <scope>NUCLEOTIDE SEQUENCE</scope>
    <source>
        <strain evidence="4">ChiHecec3B27-6122</strain>
    </source>
</reference>
<evidence type="ECO:0000313" key="4">
    <source>
        <dbReference type="EMBL" id="HIS98269.1"/>
    </source>
</evidence>
<dbReference type="SUPFAM" id="SSF56300">
    <property type="entry name" value="Metallo-dependent phosphatases"/>
    <property type="match status" value="1"/>
</dbReference>
<sequence>MNKKFKIALITLAVTVALVVAAVIIATLIKPDEAATQYSLPSADVSETAPATTQEPEPSASPEHVNTITSTLAVGGDIVMHTGLNGEAMTDTGYDYEPIFGILKDFIANADYSVCSLVTTLGSGNYTAYPLFKSPVDLATSIANVGFSLVNTATSHCVDSYKDGIDSTLDALDAAGLDHVGTYRTQEERDSSGNRYMADVGGVNVAFLSYTTDTNAVPVAGFEYAVSICATDYLTGGTEINYELIQTDLASAKEAGADIVFVFMSWGTEFATQPDELQYEIADFLFANGADIIIGGHCRVPQPMELRTVTDADGNERTGFICYSLGNMLSCQNDAYTDISALVNIELTKDTDTGETWISDVSYKPIYMADLYDYGINDYGWHYRMVDLHAAIDSYDTEDRWEFMTEDIYRDMTAALDAIHELFGEELDSAVKDASE</sequence>
<gene>
    <name evidence="4" type="ORF">IAD42_09855</name>
</gene>
<dbReference type="PANTHER" id="PTHR33393:SF13">
    <property type="entry name" value="PGA BIOSYNTHESIS PROTEIN CAPA"/>
    <property type="match status" value="1"/>
</dbReference>
<accession>A0A9D1G7W1</accession>
<evidence type="ECO:0000256" key="2">
    <source>
        <dbReference type="SAM" id="MobiDB-lite"/>
    </source>
</evidence>
<organism evidence="4 5">
    <name type="scientific">Candidatus Scatomorpha pullistercoris</name>
    <dbReference type="NCBI Taxonomy" id="2840929"/>
    <lineage>
        <taxon>Bacteria</taxon>
        <taxon>Bacillati</taxon>
        <taxon>Bacillota</taxon>
        <taxon>Clostridia</taxon>
        <taxon>Eubacteriales</taxon>
        <taxon>Candidatus Scatomorpha</taxon>
    </lineage>
</organism>
<name>A0A9D1G7W1_9FIRM</name>
<dbReference type="InterPro" id="IPR019079">
    <property type="entry name" value="Capsule_synth_CapA"/>
</dbReference>